<dbReference type="EMBL" id="QYZD01000006">
    <property type="protein sequence ID" value="RJG24445.1"/>
    <property type="molecule type" value="Genomic_DNA"/>
</dbReference>
<protein>
    <submittedName>
        <fullName evidence="1">DUF2953 domain-containing protein</fullName>
    </submittedName>
</protein>
<gene>
    <name evidence="1" type="ORF">DQX05_08960</name>
</gene>
<dbReference type="Pfam" id="PF11167">
    <property type="entry name" value="DUF2953"/>
    <property type="match status" value="1"/>
</dbReference>
<accession>A0A3A3GLF5</accession>
<reference evidence="1 2" key="1">
    <citation type="submission" date="2018-09" db="EMBL/GenBank/DDBJ databases">
        <title>Paenibacillus SK2017-BO5.</title>
        <authorList>
            <person name="Piskunova J.V."/>
            <person name="Dubiley S.A."/>
            <person name="Severinov K.V."/>
        </authorList>
    </citation>
    <scope>NUCLEOTIDE SEQUENCE [LARGE SCALE GENOMIC DNA]</scope>
    <source>
        <strain evidence="1 2">BO5</strain>
    </source>
</reference>
<name>A0A3A3GLF5_PANTH</name>
<dbReference type="OrthoDB" id="1683589at2"/>
<organism evidence="1 2">
    <name type="scientific">Paenibacillus thiaminolyticus</name>
    <name type="common">Bacillus thiaminolyticus</name>
    <dbReference type="NCBI Taxonomy" id="49283"/>
    <lineage>
        <taxon>Bacteria</taxon>
        <taxon>Bacillati</taxon>
        <taxon>Bacillota</taxon>
        <taxon>Bacilli</taxon>
        <taxon>Bacillales</taxon>
        <taxon>Paenibacillaceae</taxon>
        <taxon>Paenibacillus</taxon>
    </lineage>
</organism>
<proteinExistence type="predicted"/>
<dbReference type="RefSeq" id="WP_119792818.1">
    <property type="nucleotide sequence ID" value="NZ_QYZD01000006.1"/>
</dbReference>
<dbReference type="InterPro" id="IPR021338">
    <property type="entry name" value="DUF2953"/>
</dbReference>
<dbReference type="AlphaFoldDB" id="A0A3A3GLF5"/>
<evidence type="ECO:0000313" key="2">
    <source>
        <dbReference type="Proteomes" id="UP000266177"/>
    </source>
</evidence>
<comment type="caution">
    <text evidence="1">The sequence shown here is derived from an EMBL/GenBank/DDBJ whole genome shotgun (WGS) entry which is preliminary data.</text>
</comment>
<sequence>MGIWITAGIAAVIAMLLFLILFSTVECKLVIHKAEKHERVFLIIRAFYGWIRWRYEWRSIRFINMEEGLNLKQKKKENFGGSSQDKARRKVNRESVARYVRRIKRLARYTRGIVEWIEDTMDNIKCSLFIWETEIGVGDPAGTAIATGTTWSVKSWLVGKLSYILRFQDYPILGITPQFHHPYFSTRIICIAEIRFGHVVRSLARLAFRIVRAEGGIGMWRRTLAEAAARKVQG</sequence>
<dbReference type="Proteomes" id="UP000266177">
    <property type="component" value="Unassembled WGS sequence"/>
</dbReference>
<evidence type="ECO:0000313" key="1">
    <source>
        <dbReference type="EMBL" id="RJG24445.1"/>
    </source>
</evidence>